<dbReference type="GO" id="GO:0008757">
    <property type="term" value="F:S-adenosylmethionine-dependent methyltransferase activity"/>
    <property type="evidence" value="ECO:0007669"/>
    <property type="project" value="InterPro"/>
</dbReference>
<dbReference type="Pfam" id="PF08241">
    <property type="entry name" value="Methyltransf_11"/>
    <property type="match status" value="1"/>
</dbReference>
<proteinExistence type="predicted"/>
<gene>
    <name evidence="2" type="ORF">A3F83_02440</name>
</gene>
<sequence>MLDIFSGQSDLGALARDTFEDCTVVAADKYVEMLRFSTLSANVASDSAALPFKPEAFDNIVVCGGLHHLREQDFPVALKEIRDCLKPGGSFVMAEAVDDSFLISLVRKIAYPRLEELGDREHDETVLTRKFLTGHLQKSGFEIISFRYIENVAYAALGQTGLVSFTRWLARGSGLAKLLVRLDRFIEKLPFSSLICFGCLVEARKPRA</sequence>
<dbReference type="SUPFAM" id="SSF53335">
    <property type="entry name" value="S-adenosyl-L-methionine-dependent methyltransferases"/>
    <property type="match status" value="1"/>
</dbReference>
<reference evidence="2 3" key="1">
    <citation type="journal article" date="2016" name="Nat. Commun.">
        <title>Thousands of microbial genomes shed light on interconnected biogeochemical processes in an aquifer system.</title>
        <authorList>
            <person name="Anantharaman K."/>
            <person name="Brown C.T."/>
            <person name="Hug L.A."/>
            <person name="Sharon I."/>
            <person name="Castelle C.J."/>
            <person name="Probst A.J."/>
            <person name="Thomas B.C."/>
            <person name="Singh A."/>
            <person name="Wilkins M.J."/>
            <person name="Karaoz U."/>
            <person name="Brodie E.L."/>
            <person name="Williams K.H."/>
            <person name="Hubbard S.S."/>
            <person name="Banfield J.F."/>
        </authorList>
    </citation>
    <scope>NUCLEOTIDE SEQUENCE [LARGE SCALE GENOMIC DNA]</scope>
</reference>
<comment type="caution">
    <text evidence="2">The sequence shown here is derived from an EMBL/GenBank/DDBJ whole genome shotgun (WGS) entry which is preliminary data.</text>
</comment>
<evidence type="ECO:0000313" key="2">
    <source>
        <dbReference type="EMBL" id="OGG02141.1"/>
    </source>
</evidence>
<name>A0A1F5YPL6_9BACT</name>
<feature type="domain" description="Methyltransferase type 11" evidence="1">
    <location>
        <begin position="15"/>
        <end position="93"/>
    </location>
</feature>
<evidence type="ECO:0000259" key="1">
    <source>
        <dbReference type="Pfam" id="PF08241"/>
    </source>
</evidence>
<dbReference type="InterPro" id="IPR029063">
    <property type="entry name" value="SAM-dependent_MTases_sf"/>
</dbReference>
<dbReference type="AlphaFoldDB" id="A0A1F5YPL6"/>
<dbReference type="InterPro" id="IPR013216">
    <property type="entry name" value="Methyltransf_11"/>
</dbReference>
<dbReference type="Gene3D" id="3.40.50.150">
    <property type="entry name" value="Vaccinia Virus protein VP39"/>
    <property type="match status" value="1"/>
</dbReference>
<dbReference type="Proteomes" id="UP000179129">
    <property type="component" value="Unassembled WGS sequence"/>
</dbReference>
<dbReference type="EMBL" id="MFIX01000194">
    <property type="protein sequence ID" value="OGG02141.1"/>
    <property type="molecule type" value="Genomic_DNA"/>
</dbReference>
<organism evidence="2 3">
    <name type="scientific">Candidatus Glassbacteria bacterium RIFCSPLOWO2_12_FULL_58_11</name>
    <dbReference type="NCBI Taxonomy" id="1817867"/>
    <lineage>
        <taxon>Bacteria</taxon>
        <taxon>Candidatus Glassiibacteriota</taxon>
    </lineage>
</organism>
<accession>A0A1F5YPL6</accession>
<evidence type="ECO:0000313" key="3">
    <source>
        <dbReference type="Proteomes" id="UP000179129"/>
    </source>
</evidence>
<dbReference type="CDD" id="cd02440">
    <property type="entry name" value="AdoMet_MTases"/>
    <property type="match status" value="1"/>
</dbReference>
<protein>
    <recommendedName>
        <fullName evidence="1">Methyltransferase type 11 domain-containing protein</fullName>
    </recommendedName>
</protein>